<dbReference type="AlphaFoldDB" id="A0A6S6WNL4"/>
<evidence type="ECO:0008006" key="3">
    <source>
        <dbReference type="Google" id="ProtNLM"/>
    </source>
</evidence>
<dbReference type="EMBL" id="CADCXY010000002">
    <property type="protein sequence ID" value="CAB0150760.1"/>
    <property type="molecule type" value="Genomic_DNA"/>
</dbReference>
<sequence>MITIKHFFIASIIIITTALSPQVWADGRATIISDGSEATIEFSQNQMLRMDSPDGEGYMLLRDSKLYTVINQGGSMMVFDMAAAMSMMGDQAQSDSFWDNEIAEIKSFEATGTQETVAGIKGDVFEMVALHTDGETVTTEVVVTENQAVAELTQAMYAMAEVLIEAVNEAPPAAFNEMKSLVIDRGLGVLRQGDDFSVSAIDAKAPSAARFELPAKPMELPSMGNFGGN</sequence>
<dbReference type="Proteomes" id="UP000481517">
    <property type="component" value="Unassembled WGS sequence"/>
</dbReference>
<dbReference type="RefSeq" id="WP_173920208.1">
    <property type="nucleotide sequence ID" value="NZ_CADCXY010000002.1"/>
</dbReference>
<proteinExistence type="predicted"/>
<protein>
    <recommendedName>
        <fullName evidence="3">DUF4412 domain-containing protein</fullName>
    </recommendedName>
</protein>
<name>A0A6S6WNL4_9GAMM</name>
<gene>
    <name evidence="1" type="ORF">PSI9734_01201</name>
</gene>
<keyword evidence="2" id="KW-1185">Reference proteome</keyword>
<evidence type="ECO:0000313" key="1">
    <source>
        <dbReference type="EMBL" id="CAB0150760.1"/>
    </source>
</evidence>
<reference evidence="1 2" key="1">
    <citation type="submission" date="2020-02" db="EMBL/GenBank/DDBJ databases">
        <authorList>
            <person name="Rodrigo-Torres L."/>
            <person name="Arahal R. D."/>
            <person name="Lucena T."/>
        </authorList>
    </citation>
    <scope>NUCLEOTIDE SEQUENCE [LARGE SCALE GENOMIC DNA]</scope>
    <source>
        <strain evidence="1 2">CECT 9734</strain>
    </source>
</reference>
<accession>A0A6S6WNL4</accession>
<organism evidence="1 2">
    <name type="scientific">Pseudidiomarina piscicola</name>
    <dbReference type="NCBI Taxonomy" id="2614830"/>
    <lineage>
        <taxon>Bacteria</taxon>
        <taxon>Pseudomonadati</taxon>
        <taxon>Pseudomonadota</taxon>
        <taxon>Gammaproteobacteria</taxon>
        <taxon>Alteromonadales</taxon>
        <taxon>Idiomarinaceae</taxon>
        <taxon>Pseudidiomarina</taxon>
    </lineage>
</organism>
<evidence type="ECO:0000313" key="2">
    <source>
        <dbReference type="Proteomes" id="UP000481517"/>
    </source>
</evidence>